<name>A0A9E7FS54_9LILI</name>
<evidence type="ECO:0000313" key="1">
    <source>
        <dbReference type="EMBL" id="URD99366.1"/>
    </source>
</evidence>
<reference evidence="1" key="1">
    <citation type="submission" date="2022-05" db="EMBL/GenBank/DDBJ databases">
        <title>The Musa troglodytarum L. genome provides insights into the mechanism of non-climacteric behaviour and enrichment of carotenoids.</title>
        <authorList>
            <person name="Wang J."/>
        </authorList>
    </citation>
    <scope>NUCLEOTIDE SEQUENCE</scope>
    <source>
        <tissue evidence="1">Leaf</tissue>
    </source>
</reference>
<gene>
    <name evidence="1" type="ORF">MUK42_36990</name>
</gene>
<protein>
    <submittedName>
        <fullName evidence="1">Uncharacterized protein</fullName>
    </submittedName>
</protein>
<accession>A0A9E7FS54</accession>
<dbReference type="EMBL" id="CP097506">
    <property type="protein sequence ID" value="URD99366.1"/>
    <property type="molecule type" value="Genomic_DNA"/>
</dbReference>
<dbReference type="Proteomes" id="UP001055439">
    <property type="component" value="Chromosome 4"/>
</dbReference>
<evidence type="ECO:0000313" key="2">
    <source>
        <dbReference type="Proteomes" id="UP001055439"/>
    </source>
</evidence>
<organism evidence="1 2">
    <name type="scientific">Musa troglodytarum</name>
    <name type="common">fe'i banana</name>
    <dbReference type="NCBI Taxonomy" id="320322"/>
    <lineage>
        <taxon>Eukaryota</taxon>
        <taxon>Viridiplantae</taxon>
        <taxon>Streptophyta</taxon>
        <taxon>Embryophyta</taxon>
        <taxon>Tracheophyta</taxon>
        <taxon>Spermatophyta</taxon>
        <taxon>Magnoliopsida</taxon>
        <taxon>Liliopsida</taxon>
        <taxon>Zingiberales</taxon>
        <taxon>Musaceae</taxon>
        <taxon>Musa</taxon>
    </lineage>
</organism>
<dbReference type="AlphaFoldDB" id="A0A9E7FS54"/>
<sequence>MKSAINERIGVHQSIYIHMYVCGQQRTLFRYISNKGERDGGARAMLTSRSDYHECCNVRAANRKLLGRGSTPRGSESLSLTYAADVLSTSSTIPTLPSSSPPWKLFVSSEKKHTNYLY</sequence>
<keyword evidence="2" id="KW-1185">Reference proteome</keyword>
<proteinExistence type="predicted"/>